<dbReference type="SUPFAM" id="SSF47203">
    <property type="entry name" value="Acyl-CoA dehydrogenase C-terminal domain-like"/>
    <property type="match status" value="1"/>
</dbReference>
<dbReference type="GO" id="GO:0016491">
    <property type="term" value="F:oxidoreductase activity"/>
    <property type="evidence" value="ECO:0007669"/>
    <property type="project" value="UniProtKB-KW"/>
</dbReference>
<dbReference type="Proteomes" id="UP001327093">
    <property type="component" value="Unassembled WGS sequence"/>
</dbReference>
<dbReference type="Gene3D" id="1.10.540.10">
    <property type="entry name" value="Acyl-CoA dehydrogenase/oxidase, N-terminal domain"/>
    <property type="match status" value="1"/>
</dbReference>
<dbReference type="RefSeq" id="WP_324266498.1">
    <property type="nucleotide sequence ID" value="NZ_JAWLNX010000010.1"/>
</dbReference>
<name>A0ABU6AC18_9PSEU</name>
<dbReference type="PANTHER" id="PTHR43884">
    <property type="entry name" value="ACYL-COA DEHYDROGENASE"/>
    <property type="match status" value="1"/>
</dbReference>
<evidence type="ECO:0000256" key="4">
    <source>
        <dbReference type="ARBA" id="ARBA00022827"/>
    </source>
</evidence>
<keyword evidence="3" id="KW-0285">Flavoprotein</keyword>
<feature type="domain" description="Acyl-CoA dehydrogenase/oxidase N-terminal" evidence="7">
    <location>
        <begin position="7"/>
        <end position="117"/>
    </location>
</feature>
<dbReference type="SUPFAM" id="SSF56645">
    <property type="entry name" value="Acyl-CoA dehydrogenase NM domain-like"/>
    <property type="match status" value="1"/>
</dbReference>
<dbReference type="PANTHER" id="PTHR43884:SF20">
    <property type="entry name" value="ACYL-COA DEHYDROGENASE FADE28"/>
    <property type="match status" value="1"/>
</dbReference>
<reference evidence="8 9" key="1">
    <citation type="submission" date="2023-10" db="EMBL/GenBank/DDBJ databases">
        <title>Saccharopolyspora sp. nov., isolated from mangrove soil.</title>
        <authorList>
            <person name="Lu Y."/>
            <person name="Liu W."/>
        </authorList>
    </citation>
    <scope>NUCLEOTIDE SEQUENCE [LARGE SCALE GENOMIC DNA]</scope>
    <source>
        <strain evidence="8 9">S2-29</strain>
    </source>
</reference>
<evidence type="ECO:0000256" key="2">
    <source>
        <dbReference type="ARBA" id="ARBA00009347"/>
    </source>
</evidence>
<evidence type="ECO:0000313" key="8">
    <source>
        <dbReference type="EMBL" id="MEB3369003.1"/>
    </source>
</evidence>
<dbReference type="Pfam" id="PF02771">
    <property type="entry name" value="Acyl-CoA_dh_N"/>
    <property type="match status" value="1"/>
</dbReference>
<dbReference type="InterPro" id="IPR037069">
    <property type="entry name" value="AcylCoA_DH/ox_N_sf"/>
</dbReference>
<evidence type="ECO:0000259" key="6">
    <source>
        <dbReference type="Pfam" id="PF00441"/>
    </source>
</evidence>
<keyword evidence="4" id="KW-0274">FAD</keyword>
<evidence type="ECO:0000313" key="9">
    <source>
        <dbReference type="Proteomes" id="UP001327093"/>
    </source>
</evidence>
<accession>A0ABU6AC18</accession>
<dbReference type="InterPro" id="IPR009075">
    <property type="entry name" value="AcylCo_DH/oxidase_C"/>
</dbReference>
<dbReference type="InterPro" id="IPR013786">
    <property type="entry name" value="AcylCoA_DH/ox_N"/>
</dbReference>
<evidence type="ECO:0000256" key="1">
    <source>
        <dbReference type="ARBA" id="ARBA00001974"/>
    </source>
</evidence>
<organism evidence="8 9">
    <name type="scientific">Saccharopolyspora mangrovi</name>
    <dbReference type="NCBI Taxonomy" id="3082379"/>
    <lineage>
        <taxon>Bacteria</taxon>
        <taxon>Bacillati</taxon>
        <taxon>Actinomycetota</taxon>
        <taxon>Actinomycetes</taxon>
        <taxon>Pseudonocardiales</taxon>
        <taxon>Pseudonocardiaceae</taxon>
        <taxon>Saccharopolyspora</taxon>
    </lineage>
</organism>
<evidence type="ECO:0000256" key="5">
    <source>
        <dbReference type="ARBA" id="ARBA00023002"/>
    </source>
</evidence>
<protein>
    <submittedName>
        <fullName evidence="8">Acyl-CoA dehydrogenase family protein</fullName>
        <ecNumber evidence="8">1.-.-.-</ecNumber>
    </submittedName>
</protein>
<comment type="cofactor">
    <cofactor evidence="1">
        <name>FAD</name>
        <dbReference type="ChEBI" id="CHEBI:57692"/>
    </cofactor>
</comment>
<proteinExistence type="inferred from homology"/>
<dbReference type="Pfam" id="PF00441">
    <property type="entry name" value="Acyl-CoA_dh_1"/>
    <property type="match status" value="1"/>
</dbReference>
<comment type="caution">
    <text evidence="8">The sequence shown here is derived from an EMBL/GenBank/DDBJ whole genome shotgun (WGS) entry which is preliminary data.</text>
</comment>
<comment type="similarity">
    <text evidence="2">Belongs to the acyl-CoA dehydrogenase family.</text>
</comment>
<evidence type="ECO:0000259" key="7">
    <source>
        <dbReference type="Pfam" id="PF02771"/>
    </source>
</evidence>
<sequence length="359" mass="37001">MSFALTDEQVELGRTAGQVFADAAQKVPLPPSWDAVPPGLDRELWSALGELGLLGLGVAEELGGSGGGVRELCVLAEQVGAALPAIPFASSAAVVATLAAQPEDSPARNVLDELAEGSRVATAAWETFPVVIDPGRGRGALRQRGPQVDGSLSAVPFGLDADLLVAFGDDRGAMLIDLSAPGARRASTTALDVTEPLASVELTGATAIPLAPCAFESRVRAAFAAELVGTGQRALDGAVEYAGQRRQFGRAIGSFQSIKHMLADRYVQLDAARMLVQLAAAAIDDGLADADSAARTALAAACDAAESATGDALQVHGGIGFTWEHPSHVYLKRARARRSLLGSSARQLDAIADHVLTPN</sequence>
<gene>
    <name evidence="8" type="ORF">R4I43_16465</name>
</gene>
<dbReference type="EC" id="1.-.-.-" evidence="8"/>
<keyword evidence="5 8" id="KW-0560">Oxidoreductase</keyword>
<evidence type="ECO:0000256" key="3">
    <source>
        <dbReference type="ARBA" id="ARBA00022630"/>
    </source>
</evidence>
<dbReference type="EMBL" id="JAWLNX010000010">
    <property type="protein sequence ID" value="MEB3369003.1"/>
    <property type="molecule type" value="Genomic_DNA"/>
</dbReference>
<feature type="domain" description="Acyl-CoA dehydrogenase/oxidase C-terminal" evidence="6">
    <location>
        <begin position="220"/>
        <end position="355"/>
    </location>
</feature>
<dbReference type="InterPro" id="IPR036250">
    <property type="entry name" value="AcylCo_DH-like_C"/>
</dbReference>
<dbReference type="Gene3D" id="1.20.140.10">
    <property type="entry name" value="Butyryl-CoA Dehydrogenase, subunit A, domain 3"/>
    <property type="match status" value="1"/>
</dbReference>
<keyword evidence="9" id="KW-1185">Reference proteome</keyword>
<dbReference type="InterPro" id="IPR009100">
    <property type="entry name" value="AcylCoA_DH/oxidase_NM_dom_sf"/>
</dbReference>